<keyword evidence="2" id="KW-1185">Reference proteome</keyword>
<proteinExistence type="predicted"/>
<organism evidence="1 2">
    <name type="scientific">Trichomalopsis sarcophagae</name>
    <dbReference type="NCBI Taxonomy" id="543379"/>
    <lineage>
        <taxon>Eukaryota</taxon>
        <taxon>Metazoa</taxon>
        <taxon>Ecdysozoa</taxon>
        <taxon>Arthropoda</taxon>
        <taxon>Hexapoda</taxon>
        <taxon>Insecta</taxon>
        <taxon>Pterygota</taxon>
        <taxon>Neoptera</taxon>
        <taxon>Endopterygota</taxon>
        <taxon>Hymenoptera</taxon>
        <taxon>Apocrita</taxon>
        <taxon>Proctotrupomorpha</taxon>
        <taxon>Chalcidoidea</taxon>
        <taxon>Pteromalidae</taxon>
        <taxon>Pteromalinae</taxon>
        <taxon>Trichomalopsis</taxon>
    </lineage>
</organism>
<sequence length="155" mass="17487">MSTLPKVPGAQGFHEVIYKFEQIPKLSLQFTTRQILDRNELCQILYGGVILDRANPAQLFLSSLELRRDVVIVDGVLVLDVARLEGGQKLLVPHKHAQSLVACREDKEQRHVVVDLELLHLLQLPPAGYVVLLHVWRPADQLLVLLVDLPAFDHP</sequence>
<evidence type="ECO:0000313" key="2">
    <source>
        <dbReference type="Proteomes" id="UP000215335"/>
    </source>
</evidence>
<comment type="caution">
    <text evidence="1">The sequence shown here is derived from an EMBL/GenBank/DDBJ whole genome shotgun (WGS) entry which is preliminary data.</text>
</comment>
<name>A0A232ENW5_9HYME</name>
<dbReference type="EMBL" id="NNAY01003050">
    <property type="protein sequence ID" value="OXU20053.1"/>
    <property type="molecule type" value="Genomic_DNA"/>
</dbReference>
<protein>
    <submittedName>
        <fullName evidence="1">Uncharacterized protein</fullName>
    </submittedName>
</protein>
<dbReference type="Proteomes" id="UP000215335">
    <property type="component" value="Unassembled WGS sequence"/>
</dbReference>
<gene>
    <name evidence="1" type="ORF">TSAR_016246</name>
</gene>
<evidence type="ECO:0000313" key="1">
    <source>
        <dbReference type="EMBL" id="OXU20053.1"/>
    </source>
</evidence>
<dbReference type="AlphaFoldDB" id="A0A232ENW5"/>
<accession>A0A232ENW5</accession>
<reference evidence="1 2" key="1">
    <citation type="journal article" date="2017" name="Curr. Biol.">
        <title>The Evolution of Venom by Co-option of Single-Copy Genes.</title>
        <authorList>
            <person name="Martinson E.O."/>
            <person name="Mrinalini"/>
            <person name="Kelkar Y.D."/>
            <person name="Chang C.H."/>
            <person name="Werren J.H."/>
        </authorList>
    </citation>
    <scope>NUCLEOTIDE SEQUENCE [LARGE SCALE GENOMIC DNA]</scope>
    <source>
        <strain evidence="1 2">Alberta</strain>
        <tissue evidence="1">Whole body</tissue>
    </source>
</reference>